<name>A0A9P8LI42_9PEZI</name>
<feature type="compositionally biased region" description="Polar residues" evidence="1">
    <location>
        <begin position="337"/>
        <end position="349"/>
    </location>
</feature>
<feature type="compositionally biased region" description="Low complexity" evidence="1">
    <location>
        <begin position="272"/>
        <end position="336"/>
    </location>
</feature>
<evidence type="ECO:0000313" key="2">
    <source>
        <dbReference type="EMBL" id="KAH0565674.1"/>
    </source>
</evidence>
<feature type="region of interest" description="Disordered" evidence="1">
    <location>
        <begin position="37"/>
        <end position="62"/>
    </location>
</feature>
<dbReference type="AlphaFoldDB" id="A0A9P8LI42"/>
<evidence type="ECO:0000313" key="3">
    <source>
        <dbReference type="Proteomes" id="UP000750711"/>
    </source>
</evidence>
<evidence type="ECO:0000256" key="1">
    <source>
        <dbReference type="SAM" id="MobiDB-lite"/>
    </source>
</evidence>
<organism evidence="2 3">
    <name type="scientific">Trichoglossum hirsutum</name>
    <dbReference type="NCBI Taxonomy" id="265104"/>
    <lineage>
        <taxon>Eukaryota</taxon>
        <taxon>Fungi</taxon>
        <taxon>Dikarya</taxon>
        <taxon>Ascomycota</taxon>
        <taxon>Pezizomycotina</taxon>
        <taxon>Geoglossomycetes</taxon>
        <taxon>Geoglossales</taxon>
        <taxon>Geoglossaceae</taxon>
        <taxon>Trichoglossum</taxon>
    </lineage>
</organism>
<feature type="region of interest" description="Disordered" evidence="1">
    <location>
        <begin position="484"/>
        <end position="520"/>
    </location>
</feature>
<gene>
    <name evidence="2" type="ORF">GP486_000930</name>
</gene>
<feature type="compositionally biased region" description="Low complexity" evidence="1">
    <location>
        <begin position="186"/>
        <end position="214"/>
    </location>
</feature>
<accession>A0A9P8LI42</accession>
<dbReference type="EMBL" id="JAGHQM010000070">
    <property type="protein sequence ID" value="KAH0565674.1"/>
    <property type="molecule type" value="Genomic_DNA"/>
</dbReference>
<feature type="region of interest" description="Disordered" evidence="1">
    <location>
        <begin position="179"/>
        <end position="214"/>
    </location>
</feature>
<keyword evidence="3" id="KW-1185">Reference proteome</keyword>
<proteinExistence type="predicted"/>
<sequence length="603" mass="62510">MVLGTSIRLTSGLSSKSSSITTSVNKTIPVIPTTTVPSTFSSVTSKQPSGSSSSSSSTGANTVIPIIPTTTFTDTTRSLAAPTIPTGSATASGFAGFLVVTNPSNPAQSVTFASTTLPQNQRAGLPHIDDAVPLALLLLIGGISTLATITSTFQMVFPLGVAPAWLTIGAYPLADSFGPEPSTPATNSQPSNKPSSSPPSSTKSASSSSSSSSSKSSAVITVSTSLTLDISSLVGNFGGNMNQITFYYTDIPRTGNIPVKTSRPIPPPHNLSSTIKTNTTSSTSKGVTASSSHQTNITKSTTSSTSKSSGTPSIITLTTSSLPASTPSTITLTTSSQSAGTPAATSPVPTRSADPINKPACRQNTVPDTPSNKLILTDGSTTNLHDLLIRMREVICNDRCEAPQGVPDSVLRASGTGPDCEIAVALPNNVEAYMYRNSHSQGSEWQQCWDSTQYIIDKCIWGGPNTGWWSGTFQDQFYEAGVRPLNGDGNKHSNHPFDGTSYLGDQPPPPDPKRDSCNNDGSGLCPSVGDSCQKAIAQFPDNIHFTKYTSYVFVDQNSPINVFLDLLPGPISGLIGGVGCTAIFDCTPAGFSLGMTGKQIKAG</sequence>
<protein>
    <submittedName>
        <fullName evidence="2">Uncharacterized protein</fullName>
    </submittedName>
</protein>
<reference evidence="2" key="1">
    <citation type="submission" date="2021-03" db="EMBL/GenBank/DDBJ databases">
        <title>Comparative genomics and phylogenomic investigation of the class Geoglossomycetes provide insights into ecological specialization and systematics.</title>
        <authorList>
            <person name="Melie T."/>
            <person name="Pirro S."/>
            <person name="Miller A.N."/>
            <person name="Quandt A."/>
        </authorList>
    </citation>
    <scope>NUCLEOTIDE SEQUENCE</scope>
    <source>
        <strain evidence="2">CAQ_001_2017</strain>
    </source>
</reference>
<dbReference type="Proteomes" id="UP000750711">
    <property type="component" value="Unassembled WGS sequence"/>
</dbReference>
<feature type="region of interest" description="Disordered" evidence="1">
    <location>
        <begin position="253"/>
        <end position="374"/>
    </location>
</feature>
<comment type="caution">
    <text evidence="2">The sequence shown here is derived from an EMBL/GenBank/DDBJ whole genome shotgun (WGS) entry which is preliminary data.</text>
</comment>
<feature type="compositionally biased region" description="Polar residues" evidence="1">
    <location>
        <begin position="362"/>
        <end position="374"/>
    </location>
</feature>